<dbReference type="InterPro" id="IPR011029">
    <property type="entry name" value="DEATH-like_dom_sf"/>
</dbReference>
<evidence type="ECO:0000313" key="3">
    <source>
        <dbReference type="Proteomes" id="UP001159427"/>
    </source>
</evidence>
<dbReference type="Gene3D" id="1.10.533.10">
    <property type="entry name" value="Death Domain, Fas"/>
    <property type="match status" value="1"/>
</dbReference>
<dbReference type="Proteomes" id="UP001159427">
    <property type="component" value="Unassembled WGS sequence"/>
</dbReference>
<dbReference type="InterPro" id="IPR001875">
    <property type="entry name" value="DED_dom"/>
</dbReference>
<accession>A0ABN8LKD3</accession>
<keyword evidence="3" id="KW-1185">Reference proteome</keyword>
<dbReference type="PROSITE" id="PS50168">
    <property type="entry name" value="DED"/>
    <property type="match status" value="1"/>
</dbReference>
<dbReference type="EMBL" id="CALNXI010000064">
    <property type="protein sequence ID" value="CAH3017521.1"/>
    <property type="molecule type" value="Genomic_DNA"/>
</dbReference>
<reference evidence="2 3" key="1">
    <citation type="submission" date="2022-05" db="EMBL/GenBank/DDBJ databases">
        <authorList>
            <consortium name="Genoscope - CEA"/>
            <person name="William W."/>
        </authorList>
    </citation>
    <scope>NUCLEOTIDE SEQUENCE [LARGE SCALE GENOMIC DNA]</scope>
</reference>
<gene>
    <name evidence="2" type="ORF">PEVE_00038104</name>
</gene>
<proteinExistence type="predicted"/>
<organism evidence="2 3">
    <name type="scientific">Porites evermanni</name>
    <dbReference type="NCBI Taxonomy" id="104178"/>
    <lineage>
        <taxon>Eukaryota</taxon>
        <taxon>Metazoa</taxon>
        <taxon>Cnidaria</taxon>
        <taxon>Anthozoa</taxon>
        <taxon>Hexacorallia</taxon>
        <taxon>Scleractinia</taxon>
        <taxon>Fungiina</taxon>
        <taxon>Poritidae</taxon>
        <taxon>Porites</taxon>
    </lineage>
</organism>
<evidence type="ECO:0000259" key="1">
    <source>
        <dbReference type="PROSITE" id="PS50168"/>
    </source>
</evidence>
<protein>
    <recommendedName>
        <fullName evidence="1">DED domain-containing protein</fullName>
    </recommendedName>
</protein>
<evidence type="ECO:0000313" key="2">
    <source>
        <dbReference type="EMBL" id="CAH3017521.1"/>
    </source>
</evidence>
<comment type="caution">
    <text evidence="2">The sequence shown here is derived from an EMBL/GenBank/DDBJ whole genome shotgun (WGS) entry which is preliminary data.</text>
</comment>
<dbReference type="SUPFAM" id="SSF47986">
    <property type="entry name" value="DEATH domain"/>
    <property type="match status" value="1"/>
</dbReference>
<feature type="domain" description="DED" evidence="1">
    <location>
        <begin position="18"/>
        <end position="90"/>
    </location>
</feature>
<name>A0ABN8LKD3_9CNID</name>
<sequence>MSSLTSAAFNIRRQLEHDYKEVLLKIKRGLTEDSEKEFRFYYTVYAETSDTLELFRLLEDAQEISWEDVSSLKNGLRAVQRQDLKKILTEFEKKRNLTALVYMYARKRQGFEDSFSCFNSVEQAATYLTKTTAQGISADGTLKSLLESRKSIKKVIGEFDEVIKRERLDPWRQLTLLVDIAGETVAEAFVMSEERRLTSEEIGEMCRSAADELYCRMPELGTWRKIHHKALPKEKRSARLRKFVSYLIVQSNVVDFRDLPQEDFCEHIEDTYYSVFPSQQNSASAKEIADVVHRLMKTNAICT</sequence>